<dbReference type="SUPFAM" id="SSF109604">
    <property type="entry name" value="HD-domain/PDEase-like"/>
    <property type="match status" value="1"/>
</dbReference>
<dbReference type="Proteomes" id="UP001319827">
    <property type="component" value="Chromosome"/>
</dbReference>
<dbReference type="NCBIfam" id="TIGR00277">
    <property type="entry name" value="HDIG"/>
    <property type="match status" value="1"/>
</dbReference>
<dbReference type="PANTHER" id="PTHR38659:SF1">
    <property type="entry name" value="METAL DEPENDENT PHOSPHOHYDROLASE"/>
    <property type="match status" value="1"/>
</dbReference>
<reference evidence="2 3" key="1">
    <citation type="journal article" date="2016" name="C (Basel)">
        <title>Selective Growth of and Electricity Production by Marine Exoelectrogenic Bacteria in Self-Aggregated Hydrogel of Microbially Reduced Graphene Oxide.</title>
        <authorList>
            <person name="Yoshida N."/>
            <person name="Goto Y."/>
            <person name="Miyata Y."/>
        </authorList>
    </citation>
    <scope>NUCLEOTIDE SEQUENCE [LARGE SCALE GENOMIC DNA]</scope>
    <source>
        <strain evidence="2 3">NIT-T3</strain>
    </source>
</reference>
<reference evidence="2 3" key="2">
    <citation type="journal article" date="2021" name="Int. J. Syst. Evol. Microbiol.">
        <title>Isolation and Polyphasic Characterization of Desulfuromonas versatilis sp. Nov., an Electrogenic Bacteria Capable of Versatile Metabolism Isolated from a Graphene Oxide-Reducing Enrichment Culture.</title>
        <authorList>
            <person name="Xie L."/>
            <person name="Yoshida N."/>
            <person name="Ishii S."/>
            <person name="Meng L."/>
        </authorList>
    </citation>
    <scope>NUCLEOTIDE SEQUENCE [LARGE SCALE GENOMIC DNA]</scope>
    <source>
        <strain evidence="2 3">NIT-T3</strain>
    </source>
</reference>
<sequence length="188" mass="20892">MSYGMTRDQAWELLTRHVQSPNMLKHCLASEAVLRSLAVRLGEDPEKWGLAGLLHDLDVEQTAEDMTRHTHQTAVILREAGVAEEIIDAIRLHNEMAHPEKRSTTFQHALAAGETITGLIIATALVYPDRKLASVKAKSVRKRMKEKAFAAGANREIILECEKTGIPIDEFCELCLQAMQGIAPDLEL</sequence>
<accession>A0ABN6DSZ0</accession>
<dbReference type="CDD" id="cd00077">
    <property type="entry name" value="HDc"/>
    <property type="match status" value="1"/>
</dbReference>
<dbReference type="Pfam" id="PF01966">
    <property type="entry name" value="HD"/>
    <property type="match status" value="1"/>
</dbReference>
<evidence type="ECO:0000313" key="2">
    <source>
        <dbReference type="EMBL" id="BCR03290.1"/>
    </source>
</evidence>
<gene>
    <name evidence="2" type="ORF">DESUT3_03590</name>
</gene>
<dbReference type="InterPro" id="IPR003607">
    <property type="entry name" value="HD/PDEase_dom"/>
</dbReference>
<dbReference type="InterPro" id="IPR006674">
    <property type="entry name" value="HD_domain"/>
</dbReference>
<feature type="domain" description="HD" evidence="1">
    <location>
        <begin position="24"/>
        <end position="100"/>
    </location>
</feature>
<keyword evidence="3" id="KW-1185">Reference proteome</keyword>
<proteinExistence type="predicted"/>
<protein>
    <submittedName>
        <fullName evidence="2">Phosphohydrolase</fullName>
    </submittedName>
</protein>
<organism evidence="2 3">
    <name type="scientific">Desulfuromonas versatilis</name>
    <dbReference type="NCBI Taxonomy" id="2802975"/>
    <lineage>
        <taxon>Bacteria</taxon>
        <taxon>Pseudomonadati</taxon>
        <taxon>Thermodesulfobacteriota</taxon>
        <taxon>Desulfuromonadia</taxon>
        <taxon>Desulfuromonadales</taxon>
        <taxon>Desulfuromonadaceae</taxon>
        <taxon>Desulfuromonas</taxon>
    </lineage>
</organism>
<dbReference type="Gene3D" id="1.10.3210.10">
    <property type="entry name" value="Hypothetical protein af1432"/>
    <property type="match status" value="1"/>
</dbReference>
<dbReference type="EMBL" id="AP024355">
    <property type="protein sequence ID" value="BCR03290.1"/>
    <property type="molecule type" value="Genomic_DNA"/>
</dbReference>
<dbReference type="RefSeq" id="WP_221250771.1">
    <property type="nucleotide sequence ID" value="NZ_AP024355.1"/>
</dbReference>
<dbReference type="PANTHER" id="PTHR38659">
    <property type="entry name" value="METAL-DEPENDENT PHOSPHOHYDROLASE"/>
    <property type="match status" value="1"/>
</dbReference>
<evidence type="ECO:0000313" key="3">
    <source>
        <dbReference type="Proteomes" id="UP001319827"/>
    </source>
</evidence>
<evidence type="ECO:0000259" key="1">
    <source>
        <dbReference type="Pfam" id="PF01966"/>
    </source>
</evidence>
<dbReference type="InterPro" id="IPR006675">
    <property type="entry name" value="HDIG_dom"/>
</dbReference>
<name>A0ABN6DSZ0_9BACT</name>